<evidence type="ECO:0000256" key="1">
    <source>
        <dbReference type="SAM" id="MobiDB-lite"/>
    </source>
</evidence>
<dbReference type="Proteomes" id="UP000095192">
    <property type="component" value="Unassembled WGS sequence"/>
</dbReference>
<dbReference type="InParanoid" id="A0A1D3D2U8"/>
<dbReference type="AlphaFoldDB" id="A0A1D3D2U8"/>
<evidence type="ECO:0000313" key="3">
    <source>
        <dbReference type="Proteomes" id="UP000095192"/>
    </source>
</evidence>
<reference evidence="2 3" key="1">
    <citation type="journal article" date="2016" name="BMC Genomics">
        <title>Comparative genomics reveals Cyclospora cayetanensis possesses coccidia-like metabolism and invasion components but unique surface antigens.</title>
        <authorList>
            <person name="Liu S."/>
            <person name="Wang L."/>
            <person name="Zheng H."/>
            <person name="Xu Z."/>
            <person name="Roellig D.M."/>
            <person name="Li N."/>
            <person name="Frace M.A."/>
            <person name="Tang K."/>
            <person name="Arrowood M.J."/>
            <person name="Moss D.M."/>
            <person name="Zhang L."/>
            <person name="Feng Y."/>
            <person name="Xiao L."/>
        </authorList>
    </citation>
    <scope>NUCLEOTIDE SEQUENCE [LARGE SCALE GENOMIC DNA]</scope>
    <source>
        <strain evidence="2 3">CHN_HEN01</strain>
    </source>
</reference>
<evidence type="ECO:0000313" key="2">
    <source>
        <dbReference type="EMBL" id="OEH77773.1"/>
    </source>
</evidence>
<dbReference type="EMBL" id="JROU02000985">
    <property type="protein sequence ID" value="OEH77773.1"/>
    <property type="molecule type" value="Genomic_DNA"/>
</dbReference>
<comment type="caution">
    <text evidence="2">The sequence shown here is derived from an EMBL/GenBank/DDBJ whole genome shotgun (WGS) entry which is preliminary data.</text>
</comment>
<protein>
    <submittedName>
        <fullName evidence="2">Uncharacterized protein</fullName>
    </submittedName>
</protein>
<name>A0A1D3D2U8_9EIME</name>
<organism evidence="2 3">
    <name type="scientific">Cyclospora cayetanensis</name>
    <dbReference type="NCBI Taxonomy" id="88456"/>
    <lineage>
        <taxon>Eukaryota</taxon>
        <taxon>Sar</taxon>
        <taxon>Alveolata</taxon>
        <taxon>Apicomplexa</taxon>
        <taxon>Conoidasida</taxon>
        <taxon>Coccidia</taxon>
        <taxon>Eucoccidiorida</taxon>
        <taxon>Eimeriorina</taxon>
        <taxon>Eimeriidae</taxon>
        <taxon>Cyclospora</taxon>
    </lineage>
</organism>
<dbReference type="VEuPathDB" id="ToxoDB:cyc_06784"/>
<gene>
    <name evidence="2" type="ORF">cyc_06784</name>
</gene>
<accession>A0A1D3D2U8</accession>
<sequence>MLVCVDGQSSTCKSTATRWLTGTAMAECRKYAPDAIVCLLATKADSVSERKAEATAEEFQAFVDQGLCSTWAQVSARALTGIYDKNDFLKQLLHALVSRDMKTHKSRSRRSFIKPRQSITGGNAGTPSARLSISEKASILGTQLKDVALRCSSIIGTN</sequence>
<feature type="region of interest" description="Disordered" evidence="1">
    <location>
        <begin position="107"/>
        <end position="127"/>
    </location>
</feature>
<proteinExistence type="predicted"/>
<keyword evidence="3" id="KW-1185">Reference proteome</keyword>
<feature type="compositionally biased region" description="Polar residues" evidence="1">
    <location>
        <begin position="117"/>
        <end position="127"/>
    </location>
</feature>